<evidence type="ECO:0000256" key="4">
    <source>
        <dbReference type="SAM" id="MobiDB-lite"/>
    </source>
</evidence>
<evidence type="ECO:0000313" key="8">
    <source>
        <dbReference type="WBParaSite" id="BPAG_0000977201-mRNA-1"/>
    </source>
</evidence>
<dbReference type="PANTHER" id="PTHR24012">
    <property type="entry name" value="RNA BINDING PROTEIN"/>
    <property type="match status" value="1"/>
</dbReference>
<feature type="compositionally biased region" description="Polar residues" evidence="4">
    <location>
        <begin position="552"/>
        <end position="565"/>
    </location>
</feature>
<reference evidence="6 7" key="2">
    <citation type="submission" date="2018-11" db="EMBL/GenBank/DDBJ databases">
        <authorList>
            <consortium name="Pathogen Informatics"/>
        </authorList>
    </citation>
    <scope>NUCLEOTIDE SEQUENCE [LARGE SCALE GENOMIC DNA]</scope>
</reference>
<dbReference type="InterPro" id="IPR012677">
    <property type="entry name" value="Nucleotide-bd_a/b_plait_sf"/>
</dbReference>
<protein>
    <submittedName>
        <fullName evidence="8">CUGBP Elav-like family member 2</fullName>
    </submittedName>
</protein>
<keyword evidence="7" id="KW-1185">Reference proteome</keyword>
<dbReference type="STRING" id="6280.A0A0N4TMT5"/>
<evidence type="ECO:0000256" key="2">
    <source>
        <dbReference type="ARBA" id="ARBA00022884"/>
    </source>
</evidence>
<name>A0A0N4TMT5_BRUPA</name>
<evidence type="ECO:0000256" key="3">
    <source>
        <dbReference type="PROSITE-ProRule" id="PRU00176"/>
    </source>
</evidence>
<dbReference type="PROSITE" id="PS50102">
    <property type="entry name" value="RRM"/>
    <property type="match status" value="3"/>
</dbReference>
<gene>
    <name evidence="6" type="ORF">BPAG_LOCUS9734</name>
</gene>
<dbReference type="Pfam" id="PF00076">
    <property type="entry name" value="RRM_1"/>
    <property type="match status" value="3"/>
</dbReference>
<evidence type="ECO:0000256" key="1">
    <source>
        <dbReference type="ARBA" id="ARBA00022737"/>
    </source>
</evidence>
<dbReference type="SMART" id="SM00360">
    <property type="entry name" value="RRM"/>
    <property type="match status" value="3"/>
</dbReference>
<dbReference type="InterPro" id="IPR000504">
    <property type="entry name" value="RRM_dom"/>
</dbReference>
<dbReference type="InterPro" id="IPR035979">
    <property type="entry name" value="RBD_domain_sf"/>
</dbReference>
<keyword evidence="2 3" id="KW-0694">RNA-binding</keyword>
<accession>A0A0N4TMT5</accession>
<reference evidence="8" key="1">
    <citation type="submission" date="2017-02" db="UniProtKB">
        <authorList>
            <consortium name="WormBaseParasite"/>
        </authorList>
    </citation>
    <scope>IDENTIFICATION</scope>
</reference>
<evidence type="ECO:0000313" key="7">
    <source>
        <dbReference type="Proteomes" id="UP000278627"/>
    </source>
</evidence>
<dbReference type="Proteomes" id="UP000278627">
    <property type="component" value="Unassembled WGS sequence"/>
</dbReference>
<sequence>MSNQSIQQSQASSAREPDPDAIKMFVGQIPRSWGETECRELFEQFGSVCQLNVLRDKVTQTSRGCCFVTYYKRADAIAAQAALHNIRVLPQMYHPVQMKPADIENRNERKLFIGMLNKKLTEDDVREMFAQFGHIEDCTVLKDSEGKSRGCSQSCLLGNAALSGGCAFVTFAHRSCAQQAIKQVHLSQTMEGCSKPIVVKFADTQKEKDAKKSGGTPATTTSLQDTVSLASTLQQLLQTAQPNSSTSPALGTQLAALAALLQTASQPNVLSLLGNELWELSLEIWMPVRKQVNSDCIVVLSGLGRLTENTATSNQTSVKSSPFPLASQQTLASLSSSPGLSNADSSAALQQQQHQQLAALQQQQRLLELLTHQQLANTPISTPSGSFASDNKINGATGGNNLIQLTGQNASSSIDALQQAYAGLQQFAGLYPQLATNNLLAASSTPNTGMNTTSGGQSKGPDGCNLFIYHLPQDFTDNDLYTTFSPFGSIISAKVFIDKQTNLSKCFGFVSYDNVVSAQNAISALNGFQIGSKRLKVQLKRGKDSKPYPSMPVTSNSGNTKPLSA</sequence>
<dbReference type="EMBL" id="UZAD01013164">
    <property type="protein sequence ID" value="VDN90920.1"/>
    <property type="molecule type" value="Genomic_DNA"/>
</dbReference>
<evidence type="ECO:0000313" key="6">
    <source>
        <dbReference type="EMBL" id="VDN90920.1"/>
    </source>
</evidence>
<dbReference type="WBParaSite" id="BPAG_0000977201-mRNA-1">
    <property type="protein sequence ID" value="BPAG_0000977201-mRNA-1"/>
    <property type="gene ID" value="BPAG_0000977201"/>
</dbReference>
<dbReference type="AlphaFoldDB" id="A0A0N4TMT5"/>
<feature type="region of interest" description="Disordered" evidence="4">
    <location>
        <begin position="539"/>
        <end position="565"/>
    </location>
</feature>
<dbReference type="FunFam" id="3.30.70.330:FF:000013">
    <property type="entry name" value="CUGBP Elav-like family member 1 isoform 2"/>
    <property type="match status" value="1"/>
</dbReference>
<dbReference type="GO" id="GO:0003723">
    <property type="term" value="F:RNA binding"/>
    <property type="evidence" value="ECO:0007669"/>
    <property type="project" value="UniProtKB-UniRule"/>
</dbReference>
<organism evidence="8">
    <name type="scientific">Brugia pahangi</name>
    <name type="common">Filarial nematode worm</name>
    <dbReference type="NCBI Taxonomy" id="6280"/>
    <lineage>
        <taxon>Eukaryota</taxon>
        <taxon>Metazoa</taxon>
        <taxon>Ecdysozoa</taxon>
        <taxon>Nematoda</taxon>
        <taxon>Chromadorea</taxon>
        <taxon>Rhabditida</taxon>
        <taxon>Spirurina</taxon>
        <taxon>Spiruromorpha</taxon>
        <taxon>Filarioidea</taxon>
        <taxon>Onchocercidae</taxon>
        <taxon>Brugia</taxon>
    </lineage>
</organism>
<feature type="domain" description="RRM" evidence="5">
    <location>
        <begin position="22"/>
        <end position="103"/>
    </location>
</feature>
<dbReference type="SUPFAM" id="SSF54928">
    <property type="entry name" value="RNA-binding domain, RBD"/>
    <property type="match status" value="2"/>
</dbReference>
<evidence type="ECO:0000259" key="5">
    <source>
        <dbReference type="PROSITE" id="PS50102"/>
    </source>
</evidence>
<feature type="domain" description="RRM" evidence="5">
    <location>
        <begin position="109"/>
        <end position="204"/>
    </location>
</feature>
<dbReference type="Gene3D" id="3.30.70.330">
    <property type="match status" value="3"/>
</dbReference>
<feature type="region of interest" description="Disordered" evidence="4">
    <location>
        <begin position="1"/>
        <end position="20"/>
    </location>
</feature>
<feature type="compositionally biased region" description="Low complexity" evidence="4">
    <location>
        <begin position="1"/>
        <end position="14"/>
    </location>
</feature>
<dbReference type="FunFam" id="3.30.70.330:FF:000569">
    <property type="entry name" value="ELAV-Type RNA binding-protein family"/>
    <property type="match status" value="1"/>
</dbReference>
<keyword evidence="1" id="KW-0677">Repeat</keyword>
<feature type="domain" description="RRM" evidence="5">
    <location>
        <begin position="464"/>
        <end position="542"/>
    </location>
</feature>
<proteinExistence type="predicted"/>